<proteinExistence type="inferred from homology"/>
<sequence length="221" mass="23590">MAHAQSKPNWFAIGISIAVVVVLVALGAVVVWLNNQATDAGPAPKGEIINSETGAISFGEGEDTLAVYIDFMCPICNQFEQQYGEAMQKAAADGKITLEYHPIEILDFRSQGSAYSSRAAGAMFCVAEEAPEKAIDFMNAMFQNQPDEGTAGLTDDQISEIAKGAGAEAAASCIEDGTYKKWGTAQAQQHEIKGTPTVEINGKRLDMSNNADFQKFTDLIG</sequence>
<keyword evidence="6" id="KW-0472">Membrane</keyword>
<dbReference type="SUPFAM" id="SSF52833">
    <property type="entry name" value="Thioredoxin-like"/>
    <property type="match status" value="1"/>
</dbReference>
<evidence type="ECO:0000313" key="9">
    <source>
        <dbReference type="Proteomes" id="UP000515708"/>
    </source>
</evidence>
<dbReference type="GO" id="GO:0016491">
    <property type="term" value="F:oxidoreductase activity"/>
    <property type="evidence" value="ECO:0007669"/>
    <property type="project" value="UniProtKB-KW"/>
</dbReference>
<name>A0A7D7WGY7_9MICO</name>
<keyword evidence="5" id="KW-0676">Redox-active center</keyword>
<keyword evidence="6" id="KW-0812">Transmembrane</keyword>
<evidence type="ECO:0000259" key="7">
    <source>
        <dbReference type="Pfam" id="PF13462"/>
    </source>
</evidence>
<dbReference type="Gene3D" id="3.40.30.10">
    <property type="entry name" value="Glutaredoxin"/>
    <property type="match status" value="1"/>
</dbReference>
<protein>
    <submittedName>
        <fullName evidence="8">Thioredoxin domain-containing protein</fullName>
    </submittedName>
</protein>
<evidence type="ECO:0000313" key="8">
    <source>
        <dbReference type="EMBL" id="QMU96150.1"/>
    </source>
</evidence>
<dbReference type="RefSeq" id="WP_182254215.1">
    <property type="nucleotide sequence ID" value="NZ_CP043732.1"/>
</dbReference>
<evidence type="ECO:0000256" key="2">
    <source>
        <dbReference type="ARBA" id="ARBA00022729"/>
    </source>
</evidence>
<dbReference type="PANTHER" id="PTHR13887">
    <property type="entry name" value="GLUTATHIONE S-TRANSFERASE KAPPA"/>
    <property type="match status" value="1"/>
</dbReference>
<accession>A0A7D7WGY7</accession>
<dbReference type="Pfam" id="PF13462">
    <property type="entry name" value="Thioredoxin_4"/>
    <property type="match status" value="1"/>
</dbReference>
<evidence type="ECO:0000256" key="5">
    <source>
        <dbReference type="ARBA" id="ARBA00023284"/>
    </source>
</evidence>
<keyword evidence="4" id="KW-1015">Disulfide bond</keyword>
<evidence type="ECO:0000256" key="4">
    <source>
        <dbReference type="ARBA" id="ARBA00023157"/>
    </source>
</evidence>
<dbReference type="InterPro" id="IPR012336">
    <property type="entry name" value="Thioredoxin-like_fold"/>
</dbReference>
<feature type="domain" description="Thioredoxin-like fold" evidence="7">
    <location>
        <begin position="63"/>
        <end position="216"/>
    </location>
</feature>
<organism evidence="8 9">
    <name type="scientific">Microbacterium esteraromaticum</name>
    <dbReference type="NCBI Taxonomy" id="57043"/>
    <lineage>
        <taxon>Bacteria</taxon>
        <taxon>Bacillati</taxon>
        <taxon>Actinomycetota</taxon>
        <taxon>Actinomycetes</taxon>
        <taxon>Micrococcales</taxon>
        <taxon>Microbacteriaceae</taxon>
        <taxon>Microbacterium</taxon>
    </lineage>
</organism>
<keyword evidence="3" id="KW-0560">Oxidoreductase</keyword>
<evidence type="ECO:0000256" key="3">
    <source>
        <dbReference type="ARBA" id="ARBA00023002"/>
    </source>
</evidence>
<keyword evidence="6" id="KW-1133">Transmembrane helix</keyword>
<gene>
    <name evidence="8" type="ORF">FVO59_02245</name>
</gene>
<dbReference type="CDD" id="cd02972">
    <property type="entry name" value="DsbA_family"/>
    <property type="match status" value="1"/>
</dbReference>
<evidence type="ECO:0000256" key="1">
    <source>
        <dbReference type="ARBA" id="ARBA00005791"/>
    </source>
</evidence>
<keyword evidence="2" id="KW-0732">Signal</keyword>
<feature type="transmembrane region" description="Helical" evidence="6">
    <location>
        <begin position="12"/>
        <end position="33"/>
    </location>
</feature>
<evidence type="ECO:0000256" key="6">
    <source>
        <dbReference type="SAM" id="Phobius"/>
    </source>
</evidence>
<dbReference type="Proteomes" id="UP000515708">
    <property type="component" value="Chromosome"/>
</dbReference>
<dbReference type="AlphaFoldDB" id="A0A7D7WGY7"/>
<reference evidence="8 9" key="1">
    <citation type="journal article" date="2020" name="Front. Microbiol.">
        <title>Design of Bacterial Strain-Specific qPCR Assays Using NGS Data and Publicly Available Resources and Its Application to Track Biocontrol Strains.</title>
        <authorList>
            <person name="Hernandez I."/>
            <person name="Sant C."/>
            <person name="Martinez R."/>
            <person name="Fernandez C."/>
        </authorList>
    </citation>
    <scope>NUCLEOTIDE SEQUENCE [LARGE SCALE GENOMIC DNA]</scope>
    <source>
        <strain evidence="8 9">B24</strain>
    </source>
</reference>
<comment type="similarity">
    <text evidence="1">Belongs to the thioredoxin family. DsbA subfamily.</text>
</comment>
<dbReference type="EMBL" id="CP043732">
    <property type="protein sequence ID" value="QMU96150.1"/>
    <property type="molecule type" value="Genomic_DNA"/>
</dbReference>
<dbReference type="PANTHER" id="PTHR13887:SF14">
    <property type="entry name" value="DISULFIDE BOND FORMATION PROTEIN D"/>
    <property type="match status" value="1"/>
</dbReference>
<dbReference type="InterPro" id="IPR036249">
    <property type="entry name" value="Thioredoxin-like_sf"/>
</dbReference>